<organism evidence="6 7">
    <name type="scientific">Conexibacter arvalis</name>
    <dbReference type="NCBI Taxonomy" id="912552"/>
    <lineage>
        <taxon>Bacteria</taxon>
        <taxon>Bacillati</taxon>
        <taxon>Actinomycetota</taxon>
        <taxon>Thermoleophilia</taxon>
        <taxon>Solirubrobacterales</taxon>
        <taxon>Conexibacteraceae</taxon>
        <taxon>Conexibacter</taxon>
    </lineage>
</organism>
<dbReference type="Pfam" id="PF00072">
    <property type="entry name" value="Response_reg"/>
    <property type="match status" value="1"/>
</dbReference>
<name>A0A840IG11_9ACTN</name>
<dbReference type="InterPro" id="IPR058245">
    <property type="entry name" value="NreC/VraR/RcsB-like_REC"/>
</dbReference>
<dbReference type="InterPro" id="IPR011006">
    <property type="entry name" value="CheY-like_superfamily"/>
</dbReference>
<proteinExistence type="predicted"/>
<evidence type="ECO:0000256" key="2">
    <source>
        <dbReference type="ARBA" id="ARBA00023125"/>
    </source>
</evidence>
<feature type="domain" description="HTH luxR-type" evidence="4">
    <location>
        <begin position="147"/>
        <end position="212"/>
    </location>
</feature>
<gene>
    <name evidence="6" type="ORF">BDZ31_003558</name>
</gene>
<dbReference type="GO" id="GO:0003677">
    <property type="term" value="F:DNA binding"/>
    <property type="evidence" value="ECO:0007669"/>
    <property type="project" value="UniProtKB-KW"/>
</dbReference>
<protein>
    <submittedName>
        <fullName evidence="6">DNA-binding NarL/FixJ family response regulator</fullName>
    </submittedName>
</protein>
<dbReference type="PROSITE" id="PS50110">
    <property type="entry name" value="RESPONSE_REGULATORY"/>
    <property type="match status" value="1"/>
</dbReference>
<feature type="modified residue" description="4-aspartylphosphate" evidence="3">
    <location>
        <position position="56"/>
    </location>
</feature>
<keyword evidence="1 3" id="KW-0597">Phosphoprotein</keyword>
<dbReference type="PANTHER" id="PTHR43214">
    <property type="entry name" value="TWO-COMPONENT RESPONSE REGULATOR"/>
    <property type="match status" value="1"/>
</dbReference>
<accession>A0A840IG11</accession>
<evidence type="ECO:0000313" key="6">
    <source>
        <dbReference type="EMBL" id="MBB4663957.1"/>
    </source>
</evidence>
<dbReference type="Gene3D" id="3.40.50.2300">
    <property type="match status" value="1"/>
</dbReference>
<evidence type="ECO:0000256" key="1">
    <source>
        <dbReference type="ARBA" id="ARBA00022553"/>
    </source>
</evidence>
<dbReference type="InterPro" id="IPR039420">
    <property type="entry name" value="WalR-like"/>
</dbReference>
<dbReference type="SUPFAM" id="SSF52172">
    <property type="entry name" value="CheY-like"/>
    <property type="match status" value="1"/>
</dbReference>
<dbReference type="CDD" id="cd06170">
    <property type="entry name" value="LuxR_C_like"/>
    <property type="match status" value="1"/>
</dbReference>
<dbReference type="PROSITE" id="PS50043">
    <property type="entry name" value="HTH_LUXR_2"/>
    <property type="match status" value="1"/>
</dbReference>
<dbReference type="InterPro" id="IPR001789">
    <property type="entry name" value="Sig_transdc_resp-reg_receiver"/>
</dbReference>
<evidence type="ECO:0000256" key="3">
    <source>
        <dbReference type="PROSITE-ProRule" id="PRU00169"/>
    </source>
</evidence>
<sequence length="214" mass="22661">MSRPITTVLIEDHTLFRAGLRELLEEHGIAVVGEAPTVASGVEQVERHAPDVAIVDLSLPDGSGIDAIRRLADDAPATAVLVLTVSEAEEDLTDAVLAGSRGYLLKDASVETIVGGVRAVCAGEAILSPRVAATLLARMRASSRPADAHCDARLSPREREVLRLVADGADNAAIGQRLYISPHTVKNHISSILAKLHVANRIQAAVRAVRDELL</sequence>
<keyword evidence="7" id="KW-1185">Reference proteome</keyword>
<dbReference type="AlphaFoldDB" id="A0A840IG11"/>
<reference evidence="6 7" key="1">
    <citation type="submission" date="2020-08" db="EMBL/GenBank/DDBJ databases">
        <title>Genomic Encyclopedia of Archaeal and Bacterial Type Strains, Phase II (KMG-II): from individual species to whole genera.</title>
        <authorList>
            <person name="Goeker M."/>
        </authorList>
    </citation>
    <scope>NUCLEOTIDE SEQUENCE [LARGE SCALE GENOMIC DNA]</scope>
    <source>
        <strain evidence="6 7">DSM 23288</strain>
    </source>
</reference>
<dbReference type="InterPro" id="IPR016032">
    <property type="entry name" value="Sig_transdc_resp-reg_C-effctor"/>
</dbReference>
<dbReference type="EMBL" id="JACHNU010000005">
    <property type="protein sequence ID" value="MBB4663957.1"/>
    <property type="molecule type" value="Genomic_DNA"/>
</dbReference>
<dbReference type="GO" id="GO:0006355">
    <property type="term" value="P:regulation of DNA-templated transcription"/>
    <property type="evidence" value="ECO:0007669"/>
    <property type="project" value="InterPro"/>
</dbReference>
<dbReference type="Pfam" id="PF00196">
    <property type="entry name" value="GerE"/>
    <property type="match status" value="1"/>
</dbReference>
<dbReference type="SMART" id="SM00448">
    <property type="entry name" value="REC"/>
    <property type="match status" value="1"/>
</dbReference>
<dbReference type="PROSITE" id="PS00622">
    <property type="entry name" value="HTH_LUXR_1"/>
    <property type="match status" value="1"/>
</dbReference>
<dbReference type="SMART" id="SM00421">
    <property type="entry name" value="HTH_LUXR"/>
    <property type="match status" value="1"/>
</dbReference>
<comment type="caution">
    <text evidence="6">The sequence shown here is derived from an EMBL/GenBank/DDBJ whole genome shotgun (WGS) entry which is preliminary data.</text>
</comment>
<feature type="domain" description="Response regulatory" evidence="5">
    <location>
        <begin position="6"/>
        <end position="121"/>
    </location>
</feature>
<dbReference type="PANTHER" id="PTHR43214:SF43">
    <property type="entry name" value="TWO-COMPONENT RESPONSE REGULATOR"/>
    <property type="match status" value="1"/>
</dbReference>
<dbReference type="RefSeq" id="WP_183343675.1">
    <property type="nucleotide sequence ID" value="NZ_JACHNU010000005.1"/>
</dbReference>
<dbReference type="PRINTS" id="PR00038">
    <property type="entry name" value="HTHLUXR"/>
</dbReference>
<dbReference type="Proteomes" id="UP000585272">
    <property type="component" value="Unassembled WGS sequence"/>
</dbReference>
<dbReference type="CDD" id="cd17535">
    <property type="entry name" value="REC_NarL-like"/>
    <property type="match status" value="1"/>
</dbReference>
<evidence type="ECO:0000259" key="5">
    <source>
        <dbReference type="PROSITE" id="PS50110"/>
    </source>
</evidence>
<keyword evidence="2 6" id="KW-0238">DNA-binding</keyword>
<dbReference type="SUPFAM" id="SSF46894">
    <property type="entry name" value="C-terminal effector domain of the bipartite response regulators"/>
    <property type="match status" value="1"/>
</dbReference>
<evidence type="ECO:0000259" key="4">
    <source>
        <dbReference type="PROSITE" id="PS50043"/>
    </source>
</evidence>
<evidence type="ECO:0000313" key="7">
    <source>
        <dbReference type="Proteomes" id="UP000585272"/>
    </source>
</evidence>
<dbReference type="InterPro" id="IPR000792">
    <property type="entry name" value="Tscrpt_reg_LuxR_C"/>
</dbReference>
<dbReference type="GO" id="GO:0000160">
    <property type="term" value="P:phosphorelay signal transduction system"/>
    <property type="evidence" value="ECO:0007669"/>
    <property type="project" value="InterPro"/>
</dbReference>